<dbReference type="EMBL" id="CAMAPE010000027">
    <property type="protein sequence ID" value="CAH9091621.1"/>
    <property type="molecule type" value="Genomic_DNA"/>
</dbReference>
<organism evidence="2 3">
    <name type="scientific">Cuscuta europaea</name>
    <name type="common">European dodder</name>
    <dbReference type="NCBI Taxonomy" id="41803"/>
    <lineage>
        <taxon>Eukaryota</taxon>
        <taxon>Viridiplantae</taxon>
        <taxon>Streptophyta</taxon>
        <taxon>Embryophyta</taxon>
        <taxon>Tracheophyta</taxon>
        <taxon>Spermatophyta</taxon>
        <taxon>Magnoliopsida</taxon>
        <taxon>eudicotyledons</taxon>
        <taxon>Gunneridae</taxon>
        <taxon>Pentapetalae</taxon>
        <taxon>asterids</taxon>
        <taxon>lamiids</taxon>
        <taxon>Solanales</taxon>
        <taxon>Convolvulaceae</taxon>
        <taxon>Cuscuteae</taxon>
        <taxon>Cuscuta</taxon>
        <taxon>Cuscuta subgen. Cuscuta</taxon>
    </lineage>
</organism>
<protein>
    <submittedName>
        <fullName evidence="2">Uncharacterized protein</fullName>
    </submittedName>
</protein>
<name>A0A9P0ZA03_CUSEU</name>
<proteinExistence type="predicted"/>
<reference evidence="2" key="1">
    <citation type="submission" date="2022-07" db="EMBL/GenBank/DDBJ databases">
        <authorList>
            <person name="Macas J."/>
            <person name="Novak P."/>
            <person name="Neumann P."/>
        </authorList>
    </citation>
    <scope>NUCLEOTIDE SEQUENCE</scope>
</reference>
<feature type="region of interest" description="Disordered" evidence="1">
    <location>
        <begin position="74"/>
        <end position="117"/>
    </location>
</feature>
<accession>A0A9P0ZA03</accession>
<evidence type="ECO:0000313" key="3">
    <source>
        <dbReference type="Proteomes" id="UP001152484"/>
    </source>
</evidence>
<dbReference type="AlphaFoldDB" id="A0A9P0ZA03"/>
<keyword evidence="3" id="KW-1185">Reference proteome</keyword>
<sequence length="319" mass="34310">MASRLERLAAKVGATSGPLVPLRKIQTRGTIGAASEKLEESVPGDGVGHLNTSVVDPQLPIGKGVGKRMTLRPISGPKKKVKAAVKSSEDVVDVDSDSDAQSQGGDNHGETPGPIHSVRLSMKSRSASLFRHTVNPVSLGLAITPPIDKEEIRGLSPQTAIRRAVHSLSEAFILASSGSRLLDKGQDDAQTLVSGLKEQTADLGKRLEVAVQKGETLQKRLNDVKAAHRVMEEELMRKVKEAGPTTVQAFKESADFQAEVEHAILGRREEIALGWLQTPEGEAKLDDEGALCFQLGQYGMQKSLYELLEKRDLSFSAQA</sequence>
<evidence type="ECO:0000313" key="2">
    <source>
        <dbReference type="EMBL" id="CAH9091621.1"/>
    </source>
</evidence>
<gene>
    <name evidence="2" type="ORF">CEURO_LOCUS11643</name>
</gene>
<evidence type="ECO:0000256" key="1">
    <source>
        <dbReference type="SAM" id="MobiDB-lite"/>
    </source>
</evidence>
<dbReference type="OrthoDB" id="1323574at2759"/>
<dbReference type="Proteomes" id="UP001152484">
    <property type="component" value="Unassembled WGS sequence"/>
</dbReference>
<comment type="caution">
    <text evidence="2">The sequence shown here is derived from an EMBL/GenBank/DDBJ whole genome shotgun (WGS) entry which is preliminary data.</text>
</comment>